<protein>
    <submittedName>
        <fullName evidence="1">Aluminum resistance protein</fullName>
    </submittedName>
</protein>
<organism evidence="1 2">
    <name type="scientific">Bombilactobacillus mellifer</name>
    <dbReference type="NCBI Taxonomy" id="1218492"/>
    <lineage>
        <taxon>Bacteria</taxon>
        <taxon>Bacillati</taxon>
        <taxon>Bacillota</taxon>
        <taxon>Bacilli</taxon>
        <taxon>Lactobacillales</taxon>
        <taxon>Lactobacillaceae</taxon>
        <taxon>Bombilactobacillus</taxon>
    </lineage>
</organism>
<dbReference type="SUPFAM" id="SSF53383">
    <property type="entry name" value="PLP-dependent transferases"/>
    <property type="match status" value="1"/>
</dbReference>
<dbReference type="Gene3D" id="3.40.640.10">
    <property type="entry name" value="Type I PLP-dependent aspartate aminotransferase-like (Major domain)"/>
    <property type="match status" value="1"/>
</dbReference>
<name>A0A0F4LXU7_9LACO</name>
<evidence type="ECO:0000313" key="1">
    <source>
        <dbReference type="EMBL" id="KJY62391.1"/>
    </source>
</evidence>
<dbReference type="Gene3D" id="3.90.1150.60">
    <property type="entry name" value="Methioning gamme-lyase, C-terminal domain"/>
    <property type="match status" value="1"/>
</dbReference>
<dbReference type="InterPro" id="IPR009651">
    <property type="entry name" value="Met_g_lyase_put"/>
</dbReference>
<dbReference type="HOGENOM" id="CLU_037803_3_0_9"/>
<evidence type="ECO:0000313" key="2">
    <source>
        <dbReference type="Proteomes" id="UP000033558"/>
    </source>
</evidence>
<reference evidence="1 2" key="1">
    <citation type="submission" date="2015-01" db="EMBL/GenBank/DDBJ databases">
        <title>Comparative genomics of the lactic acid bacteria isolated from the honey bee gut.</title>
        <authorList>
            <person name="Ellegaard K.M."/>
            <person name="Tamarit D."/>
            <person name="Javelind E."/>
            <person name="Olofsson T."/>
            <person name="Andersson S.G."/>
            <person name="Vasquez A."/>
        </authorList>
    </citation>
    <scope>NUCLEOTIDE SEQUENCE [LARGE SCALE GENOMIC DNA]</scope>
    <source>
        <strain evidence="1 2">Bin4</strain>
    </source>
</reference>
<accession>A0A0F4LXU7</accession>
<comment type="caution">
    <text evidence="1">The sequence shown here is derived from an EMBL/GenBank/DDBJ whole genome shotgun (WGS) entry which is preliminary data.</text>
</comment>
<dbReference type="InterPro" id="IPR015424">
    <property type="entry name" value="PyrdxlP-dep_Trfase"/>
</dbReference>
<dbReference type="Pfam" id="PF06838">
    <property type="entry name" value="Met_gamma_lyase"/>
    <property type="match status" value="1"/>
</dbReference>
<dbReference type="Proteomes" id="UP000033558">
    <property type="component" value="Unassembled WGS sequence"/>
</dbReference>
<sequence>MNWITTLPQRLQDLIPQVDQQIQPQLAIIDQRIDDNQAKVLQAFQDQQLAETHLNGTTGYGNNDLGREVLDAMYAQIFKAEAALVRPQFVSGTHTLAVGLFGCLLPGQKLLYLTGKPYDTMQQVIGIAGDGRGSLKEYGVKFRYQPLTDAGTVDFDHLTATLQEFAPDVVAIQRSRGYDPRPSFTVQQIAQLIAFVRQILPNVIVFVDNCYGEFAETQEPTEVGADLMGGSLIKNAGAGLALTGGYLVGRQDLIERAAIHLTAPGIGSDGGATGSNLRAMIEGLFLAPQVTGNAIKGAIFAAALLTQLGFQVTPQWDEPRTDLIQTILLGSPEKMVQFARAIQKYSPVDSFVTPEPSMMDGYVDPIIMAAGTFVQGSTIELSADGPLRPPYALYLQGGLSYAHVRIALAHACAEIL</sequence>
<dbReference type="PANTHER" id="PTHR46658">
    <property type="entry name" value="CYS OR MET METABOLISM PYRIDOXAL-PHOSPHATE-DEPENDENT ENZYME"/>
    <property type="match status" value="1"/>
</dbReference>
<dbReference type="RefSeq" id="WP_046316069.1">
    <property type="nucleotide sequence ID" value="NZ_JBHSZT010000001.1"/>
</dbReference>
<dbReference type="InterPro" id="IPR015421">
    <property type="entry name" value="PyrdxlP-dep_Trfase_major"/>
</dbReference>
<dbReference type="STRING" id="1218492.JG30_05950"/>
<gene>
    <name evidence="1" type="ORF">JG30_05950</name>
</gene>
<dbReference type="PATRIC" id="fig|1218492.5.peg.721"/>
<proteinExistence type="predicted"/>
<keyword evidence="2" id="KW-1185">Reference proteome</keyword>
<dbReference type="EMBL" id="JXJQ01000006">
    <property type="protein sequence ID" value="KJY62391.1"/>
    <property type="molecule type" value="Genomic_DNA"/>
</dbReference>
<dbReference type="AlphaFoldDB" id="A0A0F4LXU7"/>
<dbReference type="PANTHER" id="PTHR46658:SF1">
    <property type="entry name" value="CYS OR MET METABOLISM PYRIDOXAL-PHOSPHATE-DEPENDENT ENZYME"/>
    <property type="match status" value="1"/>
</dbReference>
<dbReference type="OrthoDB" id="9764766at2"/>